<dbReference type="OrthoDB" id="7971963at2759"/>
<feature type="domain" description="DUF753" evidence="2">
    <location>
        <begin position="103"/>
        <end position="178"/>
    </location>
</feature>
<dbReference type="InterPro" id="IPR008472">
    <property type="entry name" value="DUF753"/>
</dbReference>
<dbReference type="RefSeq" id="XP_005185419.1">
    <property type="nucleotide sequence ID" value="XM_005185362.3"/>
</dbReference>
<dbReference type="GeneID" id="101895910"/>
<evidence type="ECO:0000256" key="1">
    <source>
        <dbReference type="SAM" id="SignalP"/>
    </source>
</evidence>
<reference evidence="3" key="1">
    <citation type="submission" date="2020-05" db="UniProtKB">
        <authorList>
            <consortium name="EnsemblMetazoa"/>
        </authorList>
    </citation>
    <scope>IDENTIFICATION</scope>
    <source>
        <strain evidence="3">Aabys</strain>
    </source>
</reference>
<evidence type="ECO:0000313" key="4">
    <source>
        <dbReference type="Proteomes" id="UP001652621"/>
    </source>
</evidence>
<dbReference type="Pfam" id="PF05444">
    <property type="entry name" value="DUF753"/>
    <property type="match status" value="2"/>
</dbReference>
<dbReference type="EnsemblMetazoa" id="MDOA004797-RA">
    <property type="protein sequence ID" value="MDOA004797-PA"/>
    <property type="gene ID" value="MDOA004797"/>
</dbReference>
<keyword evidence="1" id="KW-0732">Signal</keyword>
<organism evidence="3">
    <name type="scientific">Musca domestica</name>
    <name type="common">House fly</name>
    <dbReference type="NCBI Taxonomy" id="7370"/>
    <lineage>
        <taxon>Eukaryota</taxon>
        <taxon>Metazoa</taxon>
        <taxon>Ecdysozoa</taxon>
        <taxon>Arthropoda</taxon>
        <taxon>Hexapoda</taxon>
        <taxon>Insecta</taxon>
        <taxon>Pterygota</taxon>
        <taxon>Neoptera</taxon>
        <taxon>Endopterygota</taxon>
        <taxon>Diptera</taxon>
        <taxon>Brachycera</taxon>
        <taxon>Muscomorpha</taxon>
        <taxon>Muscoidea</taxon>
        <taxon>Muscidae</taxon>
        <taxon>Musca</taxon>
    </lineage>
</organism>
<sequence>MRFLLSVGIVFVVFLAYAYSDSCVQCNSSNDPKCATQPENFLAKQCTNSSSTCYVRVVDGVTIRGCASELDNATLSTCNNNMECMTCSFMEGCNGALFPQYRLSCIQCSGSLNSTCSLDISARPSVCPTYKLGDKCYIRRDDKNTTQSFQRGCLSTAQSNGVCTDTSDCYTCEGNGCNFLQANETVIPWAKGSGYVYGSSLFMIVVAFFVTRQS</sequence>
<dbReference type="VEuPathDB" id="VectorBase:MDOMA2_017332"/>
<dbReference type="Proteomes" id="UP001652621">
    <property type="component" value="Unplaced"/>
</dbReference>
<keyword evidence="4" id="KW-1185">Reference proteome</keyword>
<name>A0A1I8MH03_MUSDO</name>
<evidence type="ECO:0000313" key="5">
    <source>
        <dbReference type="RefSeq" id="XP_005185419.1"/>
    </source>
</evidence>
<proteinExistence type="predicted"/>
<feature type="domain" description="DUF753" evidence="2">
    <location>
        <begin position="22"/>
        <end position="94"/>
    </location>
</feature>
<dbReference type="STRING" id="7370.A0A1I8MH03"/>
<dbReference type="AlphaFoldDB" id="A0A1I8MH03"/>
<evidence type="ECO:0000313" key="3">
    <source>
        <dbReference type="EnsemblMetazoa" id="MDOA004797-PA"/>
    </source>
</evidence>
<evidence type="ECO:0000259" key="2">
    <source>
        <dbReference type="Pfam" id="PF05444"/>
    </source>
</evidence>
<feature type="chain" id="PRO_5044560404" evidence="1">
    <location>
        <begin position="21"/>
        <end position="214"/>
    </location>
</feature>
<gene>
    <name evidence="3" type="primary">101895910</name>
    <name evidence="5" type="synonym">LOC101895910</name>
</gene>
<accession>A0A1I8MH03</accession>
<feature type="signal peptide" evidence="1">
    <location>
        <begin position="1"/>
        <end position="20"/>
    </location>
</feature>
<dbReference type="PANTHER" id="PTHR21721">
    <property type="entry name" value="GH09876P-RELATED"/>
    <property type="match status" value="1"/>
</dbReference>
<dbReference type="VEuPathDB" id="VectorBase:MDOA004797"/>
<dbReference type="PANTHER" id="PTHR21721:SF25">
    <property type="entry name" value="LP18071P"/>
    <property type="match status" value="1"/>
</dbReference>
<dbReference type="KEGG" id="mde:101895910"/>
<reference evidence="5" key="2">
    <citation type="submission" date="2025-04" db="UniProtKB">
        <authorList>
            <consortium name="RefSeq"/>
        </authorList>
    </citation>
    <scope>IDENTIFICATION</scope>
    <source>
        <strain evidence="5">Aabys</strain>
    </source>
</reference>
<protein>
    <submittedName>
        <fullName evidence="5">Uncharacterized protein LOC101895910</fullName>
    </submittedName>
</protein>
<dbReference type="eggNOG" id="ENOG502TBCN">
    <property type="taxonomic scope" value="Eukaryota"/>
</dbReference>